<feature type="compositionally biased region" description="Basic residues" evidence="1">
    <location>
        <begin position="145"/>
        <end position="157"/>
    </location>
</feature>
<reference evidence="2" key="1">
    <citation type="journal article" date="2020" name="Mol. Plant Microbe Interact.">
        <title>Genome Sequence of the Biocontrol Agent Coniothyrium minitans strain Conio (IMI 134523).</title>
        <authorList>
            <person name="Patel D."/>
            <person name="Shittu T.A."/>
            <person name="Baroncelli R."/>
            <person name="Muthumeenakshi S."/>
            <person name="Osborne T.H."/>
            <person name="Janganan T.K."/>
            <person name="Sreenivasaprasad S."/>
        </authorList>
    </citation>
    <scope>NUCLEOTIDE SEQUENCE</scope>
    <source>
        <strain evidence="2">Conio</strain>
    </source>
</reference>
<dbReference type="AlphaFoldDB" id="A0A9P6GAN4"/>
<dbReference type="EMBL" id="WJXW01000011">
    <property type="protein sequence ID" value="KAF9731894.1"/>
    <property type="molecule type" value="Genomic_DNA"/>
</dbReference>
<protein>
    <submittedName>
        <fullName evidence="2">Uncharacterized protein</fullName>
    </submittedName>
</protein>
<evidence type="ECO:0000313" key="3">
    <source>
        <dbReference type="Proteomes" id="UP000756921"/>
    </source>
</evidence>
<proteinExistence type="predicted"/>
<sequence>MKNRTRTARASPSARQPRAGDVALLMTLLPAAAQMVQVDHHSPNLAAAAVRPVWVDVGSTTQQTSNGDMTANGPHRLFHALLDSICGVFPTRLLPASQTTCSQTTCSLQPDAAAAAAGATACGCNETVRGCDEPQGVRDALSGRRSLRPGLRKSRRA</sequence>
<keyword evidence="3" id="KW-1185">Reference proteome</keyword>
<comment type="caution">
    <text evidence="2">The sequence shown here is derived from an EMBL/GenBank/DDBJ whole genome shotgun (WGS) entry which is preliminary data.</text>
</comment>
<accession>A0A9P6GAN4</accession>
<organism evidence="2 3">
    <name type="scientific">Paraphaeosphaeria minitans</name>
    <dbReference type="NCBI Taxonomy" id="565426"/>
    <lineage>
        <taxon>Eukaryota</taxon>
        <taxon>Fungi</taxon>
        <taxon>Dikarya</taxon>
        <taxon>Ascomycota</taxon>
        <taxon>Pezizomycotina</taxon>
        <taxon>Dothideomycetes</taxon>
        <taxon>Pleosporomycetidae</taxon>
        <taxon>Pleosporales</taxon>
        <taxon>Massarineae</taxon>
        <taxon>Didymosphaeriaceae</taxon>
        <taxon>Paraphaeosphaeria</taxon>
    </lineage>
</organism>
<name>A0A9P6GAN4_9PLEO</name>
<evidence type="ECO:0000256" key="1">
    <source>
        <dbReference type="SAM" id="MobiDB-lite"/>
    </source>
</evidence>
<evidence type="ECO:0000313" key="2">
    <source>
        <dbReference type="EMBL" id="KAF9731894.1"/>
    </source>
</evidence>
<feature type="region of interest" description="Disordered" evidence="1">
    <location>
        <begin position="134"/>
        <end position="157"/>
    </location>
</feature>
<gene>
    <name evidence="2" type="ORF">PMIN01_09823</name>
</gene>
<dbReference type="Proteomes" id="UP000756921">
    <property type="component" value="Unassembled WGS sequence"/>
</dbReference>